<dbReference type="InterPro" id="IPR036236">
    <property type="entry name" value="Znf_C2H2_sf"/>
</dbReference>
<organism evidence="11 12">
    <name type="scientific">Populus alba x Populus x berolinensis</name>
    <dbReference type="NCBI Taxonomy" id="444605"/>
    <lineage>
        <taxon>Eukaryota</taxon>
        <taxon>Viridiplantae</taxon>
        <taxon>Streptophyta</taxon>
        <taxon>Embryophyta</taxon>
        <taxon>Tracheophyta</taxon>
        <taxon>Spermatophyta</taxon>
        <taxon>Magnoliopsida</taxon>
        <taxon>eudicotyledons</taxon>
        <taxon>Gunneridae</taxon>
        <taxon>Pentapetalae</taxon>
        <taxon>rosids</taxon>
        <taxon>fabids</taxon>
        <taxon>Malpighiales</taxon>
        <taxon>Salicaceae</taxon>
        <taxon>Saliceae</taxon>
        <taxon>Populus</taxon>
    </lineage>
</organism>
<evidence type="ECO:0000256" key="5">
    <source>
        <dbReference type="ARBA" id="ARBA00022833"/>
    </source>
</evidence>
<sequence length="190" mass="21835">MGFSILYTNKFKRGKKSIESESEFEFRDDVDESGTKGSMEPVDLREYLPRGCLKPSTVAFVCDSKQKGIREELAKYQDRFAQQLALNKKPMKSIAYSREKRPSEFKVGHKRTYVCRECGLVFDSFQGLGGHLAAHNRKREREKEGKLDLVSRVHQDSRGKSVIIGDAPRKEYKCNLCERSFQVDKLSVDI</sequence>
<evidence type="ECO:0000313" key="12">
    <source>
        <dbReference type="Proteomes" id="UP001164929"/>
    </source>
</evidence>
<evidence type="ECO:0000256" key="2">
    <source>
        <dbReference type="ARBA" id="ARBA00022723"/>
    </source>
</evidence>
<dbReference type="PROSITE" id="PS00028">
    <property type="entry name" value="ZINC_FINGER_C2H2_1"/>
    <property type="match status" value="1"/>
</dbReference>
<keyword evidence="7" id="KW-0804">Transcription</keyword>
<accession>A0AAD6M469</accession>
<evidence type="ECO:0000313" key="11">
    <source>
        <dbReference type="EMBL" id="KAJ6978402.1"/>
    </source>
</evidence>
<dbReference type="AlphaFoldDB" id="A0AAD6M469"/>
<name>A0AAD6M469_9ROSI</name>
<protein>
    <recommendedName>
        <fullName evidence="10">C2H2-type domain-containing protein</fullName>
    </recommendedName>
</protein>
<dbReference type="EMBL" id="JAQIZT010000011">
    <property type="protein sequence ID" value="KAJ6978402.1"/>
    <property type="molecule type" value="Genomic_DNA"/>
</dbReference>
<dbReference type="SUPFAM" id="SSF57667">
    <property type="entry name" value="beta-beta-alpha zinc fingers"/>
    <property type="match status" value="1"/>
</dbReference>
<dbReference type="PANTHER" id="PTHR26374:SF466">
    <property type="entry name" value="OS09G0122000 PROTEIN"/>
    <property type="match status" value="1"/>
</dbReference>
<dbReference type="Gene3D" id="3.30.160.60">
    <property type="entry name" value="Classic Zinc Finger"/>
    <property type="match status" value="1"/>
</dbReference>
<evidence type="ECO:0000256" key="4">
    <source>
        <dbReference type="ARBA" id="ARBA00022771"/>
    </source>
</evidence>
<dbReference type="PROSITE" id="PS50157">
    <property type="entry name" value="ZINC_FINGER_C2H2_2"/>
    <property type="match status" value="1"/>
</dbReference>
<evidence type="ECO:0000256" key="8">
    <source>
        <dbReference type="ARBA" id="ARBA00023242"/>
    </source>
</evidence>
<keyword evidence="6" id="KW-0805">Transcription regulation</keyword>
<evidence type="ECO:0000256" key="3">
    <source>
        <dbReference type="ARBA" id="ARBA00022737"/>
    </source>
</evidence>
<feature type="domain" description="C2H2-type" evidence="10">
    <location>
        <begin position="113"/>
        <end position="140"/>
    </location>
</feature>
<evidence type="ECO:0000256" key="9">
    <source>
        <dbReference type="PROSITE-ProRule" id="PRU00042"/>
    </source>
</evidence>
<dbReference type="InterPro" id="IPR013087">
    <property type="entry name" value="Znf_C2H2_type"/>
</dbReference>
<evidence type="ECO:0000256" key="6">
    <source>
        <dbReference type="ARBA" id="ARBA00023015"/>
    </source>
</evidence>
<keyword evidence="8" id="KW-0539">Nucleus</keyword>
<dbReference type="Proteomes" id="UP001164929">
    <property type="component" value="Chromosome 11"/>
</dbReference>
<comment type="subcellular location">
    <subcellularLocation>
        <location evidence="1">Nucleus</location>
    </subcellularLocation>
</comment>
<keyword evidence="4 9" id="KW-0863">Zinc-finger</keyword>
<keyword evidence="5" id="KW-0862">Zinc</keyword>
<keyword evidence="2" id="KW-0479">Metal-binding</keyword>
<keyword evidence="12" id="KW-1185">Reference proteome</keyword>
<dbReference type="Pfam" id="PF13912">
    <property type="entry name" value="zf-C2H2_6"/>
    <property type="match status" value="1"/>
</dbReference>
<proteinExistence type="predicted"/>
<keyword evidence="3" id="KW-0677">Repeat</keyword>
<evidence type="ECO:0000256" key="7">
    <source>
        <dbReference type="ARBA" id="ARBA00023163"/>
    </source>
</evidence>
<reference evidence="11" key="1">
    <citation type="journal article" date="2023" name="Mol. Ecol. Resour.">
        <title>Chromosome-level genome assembly of a triploid poplar Populus alba 'Berolinensis'.</title>
        <authorList>
            <person name="Chen S."/>
            <person name="Yu Y."/>
            <person name="Wang X."/>
            <person name="Wang S."/>
            <person name="Zhang T."/>
            <person name="Zhou Y."/>
            <person name="He R."/>
            <person name="Meng N."/>
            <person name="Wang Y."/>
            <person name="Liu W."/>
            <person name="Liu Z."/>
            <person name="Liu J."/>
            <person name="Guo Q."/>
            <person name="Huang H."/>
            <person name="Sederoff R.R."/>
            <person name="Wang G."/>
            <person name="Qu G."/>
            <person name="Chen S."/>
        </authorList>
    </citation>
    <scope>NUCLEOTIDE SEQUENCE</scope>
    <source>
        <strain evidence="11">SC-2020</strain>
    </source>
</reference>
<comment type="caution">
    <text evidence="11">The sequence shown here is derived from an EMBL/GenBank/DDBJ whole genome shotgun (WGS) entry which is preliminary data.</text>
</comment>
<gene>
    <name evidence="11" type="ORF">NC653_026717</name>
</gene>
<dbReference type="GO" id="GO:0005634">
    <property type="term" value="C:nucleus"/>
    <property type="evidence" value="ECO:0007669"/>
    <property type="project" value="UniProtKB-SubCell"/>
</dbReference>
<dbReference type="GO" id="GO:0008270">
    <property type="term" value="F:zinc ion binding"/>
    <property type="evidence" value="ECO:0007669"/>
    <property type="project" value="UniProtKB-KW"/>
</dbReference>
<evidence type="ECO:0000259" key="10">
    <source>
        <dbReference type="PROSITE" id="PS50157"/>
    </source>
</evidence>
<evidence type="ECO:0000256" key="1">
    <source>
        <dbReference type="ARBA" id="ARBA00004123"/>
    </source>
</evidence>
<dbReference type="PANTHER" id="PTHR26374">
    <property type="entry name" value="ZINC FINGER PROTEIN ZAT5"/>
    <property type="match status" value="1"/>
</dbReference>